<feature type="transmembrane region" description="Helical" evidence="6">
    <location>
        <begin position="140"/>
        <end position="158"/>
    </location>
</feature>
<accession>A0ABR1UN82</accession>
<gene>
    <name evidence="8" type="ORF">PG996_010301</name>
</gene>
<keyword evidence="4 6" id="KW-1133">Transmembrane helix</keyword>
<dbReference type="Proteomes" id="UP001446871">
    <property type="component" value="Unassembled WGS sequence"/>
</dbReference>
<feature type="transmembrane region" description="Helical" evidence="6">
    <location>
        <begin position="76"/>
        <end position="98"/>
    </location>
</feature>
<proteinExistence type="inferred from homology"/>
<evidence type="ECO:0000313" key="8">
    <source>
        <dbReference type="EMBL" id="KAK8060371.1"/>
    </source>
</evidence>
<evidence type="ECO:0000256" key="1">
    <source>
        <dbReference type="ARBA" id="ARBA00004141"/>
    </source>
</evidence>
<dbReference type="InterPro" id="IPR011701">
    <property type="entry name" value="MFS"/>
</dbReference>
<feature type="transmembrane region" description="Helical" evidence="6">
    <location>
        <begin position="20"/>
        <end position="39"/>
    </location>
</feature>
<dbReference type="InterPro" id="IPR036259">
    <property type="entry name" value="MFS_trans_sf"/>
</dbReference>
<sequence length="301" mass="31967">MFAPAVLQAANELGGGGATIAPLMLSIYVLGWTAGPILVAPISETRGRLPVYLWSSILYIVFTAACAVSPNAIYLILFRFLAGAVGSTPLSLGAGTISDLIPVQQRGLTLSMYMVGPILGPSVGPLVGGCLTDRWGWRSIFWGLLALYGLAALAQVAIMRETYAPAILARKARRLGVKSALDEEGLSSREALARALVRPTKLTIRSPINMFISIVSAYVNGLLFLIVATLPLVFGTEYHFGPREVGLAFNGIGIGNVIGLAVFASTSDRWVRKRLEEGSLKPEDRLLPVVATGPMLAVGLF</sequence>
<keyword evidence="9" id="KW-1185">Reference proteome</keyword>
<evidence type="ECO:0000256" key="2">
    <source>
        <dbReference type="ARBA" id="ARBA00008335"/>
    </source>
</evidence>
<comment type="caution">
    <text evidence="8">The sequence shown here is derived from an EMBL/GenBank/DDBJ whole genome shotgun (WGS) entry which is preliminary data.</text>
</comment>
<dbReference type="Pfam" id="PF07690">
    <property type="entry name" value="MFS_1"/>
    <property type="match status" value="1"/>
</dbReference>
<evidence type="ECO:0000256" key="5">
    <source>
        <dbReference type="ARBA" id="ARBA00023136"/>
    </source>
</evidence>
<evidence type="ECO:0000256" key="4">
    <source>
        <dbReference type="ARBA" id="ARBA00022989"/>
    </source>
</evidence>
<feature type="transmembrane region" description="Helical" evidence="6">
    <location>
        <begin position="51"/>
        <end position="70"/>
    </location>
</feature>
<comment type="similarity">
    <text evidence="2">Belongs to the major facilitator superfamily.</text>
</comment>
<feature type="transmembrane region" description="Helical" evidence="6">
    <location>
        <begin position="208"/>
        <end position="233"/>
    </location>
</feature>
<evidence type="ECO:0000256" key="3">
    <source>
        <dbReference type="ARBA" id="ARBA00022692"/>
    </source>
</evidence>
<feature type="transmembrane region" description="Helical" evidence="6">
    <location>
        <begin position="245"/>
        <end position="264"/>
    </location>
</feature>
<dbReference type="Gene3D" id="1.20.1250.20">
    <property type="entry name" value="MFS general substrate transporter like domains"/>
    <property type="match status" value="1"/>
</dbReference>
<keyword evidence="3 6" id="KW-0812">Transmembrane</keyword>
<dbReference type="EMBL" id="JAQQWM010000006">
    <property type="protein sequence ID" value="KAK8060371.1"/>
    <property type="molecule type" value="Genomic_DNA"/>
</dbReference>
<dbReference type="PROSITE" id="PS50850">
    <property type="entry name" value="MFS"/>
    <property type="match status" value="1"/>
</dbReference>
<evidence type="ECO:0000256" key="6">
    <source>
        <dbReference type="SAM" id="Phobius"/>
    </source>
</evidence>
<feature type="transmembrane region" description="Helical" evidence="6">
    <location>
        <begin position="110"/>
        <end position="128"/>
    </location>
</feature>
<dbReference type="PANTHER" id="PTHR23502:SF68">
    <property type="entry name" value="MULTIDRUG TRANSPORTER, PUTATIVE (AFU_ORTHOLOGUE AFUA_3G01120)-RELATED"/>
    <property type="match status" value="1"/>
</dbReference>
<protein>
    <submittedName>
        <fullName evidence="8">MFS transporter</fullName>
    </submittedName>
</protein>
<comment type="subcellular location">
    <subcellularLocation>
        <location evidence="1">Membrane</location>
        <topology evidence="1">Multi-pass membrane protein</topology>
    </subcellularLocation>
</comment>
<keyword evidence="5 6" id="KW-0472">Membrane</keyword>
<organism evidence="8 9">
    <name type="scientific">Apiospora saccharicola</name>
    <dbReference type="NCBI Taxonomy" id="335842"/>
    <lineage>
        <taxon>Eukaryota</taxon>
        <taxon>Fungi</taxon>
        <taxon>Dikarya</taxon>
        <taxon>Ascomycota</taxon>
        <taxon>Pezizomycotina</taxon>
        <taxon>Sordariomycetes</taxon>
        <taxon>Xylariomycetidae</taxon>
        <taxon>Amphisphaeriales</taxon>
        <taxon>Apiosporaceae</taxon>
        <taxon>Apiospora</taxon>
    </lineage>
</organism>
<evidence type="ECO:0000259" key="7">
    <source>
        <dbReference type="PROSITE" id="PS50850"/>
    </source>
</evidence>
<dbReference type="PANTHER" id="PTHR23502">
    <property type="entry name" value="MAJOR FACILITATOR SUPERFAMILY"/>
    <property type="match status" value="1"/>
</dbReference>
<dbReference type="InterPro" id="IPR020846">
    <property type="entry name" value="MFS_dom"/>
</dbReference>
<reference evidence="8 9" key="1">
    <citation type="submission" date="2023-01" db="EMBL/GenBank/DDBJ databases">
        <title>Analysis of 21 Apiospora genomes using comparative genomics revels a genus with tremendous synthesis potential of carbohydrate active enzymes and secondary metabolites.</title>
        <authorList>
            <person name="Sorensen T."/>
        </authorList>
    </citation>
    <scope>NUCLEOTIDE SEQUENCE [LARGE SCALE GENOMIC DNA]</scope>
    <source>
        <strain evidence="8 9">CBS 83171</strain>
    </source>
</reference>
<feature type="domain" description="Major facilitator superfamily (MFS) profile" evidence="7">
    <location>
        <begin position="1"/>
        <end position="301"/>
    </location>
</feature>
<name>A0ABR1UN82_9PEZI</name>
<dbReference type="SUPFAM" id="SSF103473">
    <property type="entry name" value="MFS general substrate transporter"/>
    <property type="match status" value="1"/>
</dbReference>
<evidence type="ECO:0000313" key="9">
    <source>
        <dbReference type="Proteomes" id="UP001446871"/>
    </source>
</evidence>